<accession>A0AA88Q8L6</accession>
<dbReference type="AlphaFoldDB" id="A0AA88Q8L6"/>
<dbReference type="Proteomes" id="UP001187343">
    <property type="component" value="Unassembled WGS sequence"/>
</dbReference>
<keyword evidence="3" id="KW-1185">Reference proteome</keyword>
<protein>
    <submittedName>
        <fullName evidence="2">Uncharacterized protein</fullName>
    </submittedName>
</protein>
<dbReference type="EMBL" id="JAUYZG010000007">
    <property type="protein sequence ID" value="KAK2903405.1"/>
    <property type="molecule type" value="Genomic_DNA"/>
</dbReference>
<organism evidence="2 3">
    <name type="scientific">Cirrhinus molitorella</name>
    <name type="common">mud carp</name>
    <dbReference type="NCBI Taxonomy" id="172907"/>
    <lineage>
        <taxon>Eukaryota</taxon>
        <taxon>Metazoa</taxon>
        <taxon>Chordata</taxon>
        <taxon>Craniata</taxon>
        <taxon>Vertebrata</taxon>
        <taxon>Euteleostomi</taxon>
        <taxon>Actinopterygii</taxon>
        <taxon>Neopterygii</taxon>
        <taxon>Teleostei</taxon>
        <taxon>Ostariophysi</taxon>
        <taxon>Cypriniformes</taxon>
        <taxon>Cyprinidae</taxon>
        <taxon>Labeoninae</taxon>
        <taxon>Labeonini</taxon>
        <taxon>Cirrhinus</taxon>
    </lineage>
</organism>
<evidence type="ECO:0000256" key="1">
    <source>
        <dbReference type="SAM" id="MobiDB-lite"/>
    </source>
</evidence>
<feature type="region of interest" description="Disordered" evidence="1">
    <location>
        <begin position="153"/>
        <end position="189"/>
    </location>
</feature>
<sequence>MFLFQRGRDLELYVEEFLNICHQATCDDICLMEGFRCGQDDDLRFVMPLLDPTELHQLCTMDLRIPVGEVDDDRSLVQPHQTDVAQTDPEHSPPTSVIMETTMPEPPEDGELLLAPMRTFASPPAQSQLSSCSPSSSPVLRYVLELLALPPASDPLVPPRPIDSVTRDPRPYGSTGFPHPSGFPLVSRHPCARSPVPTVSVGSFSSLSSP</sequence>
<comment type="caution">
    <text evidence="2">The sequence shown here is derived from an EMBL/GenBank/DDBJ whole genome shotgun (WGS) entry which is preliminary data.</text>
</comment>
<proteinExistence type="predicted"/>
<gene>
    <name evidence="2" type="ORF">Q8A67_008118</name>
</gene>
<evidence type="ECO:0000313" key="3">
    <source>
        <dbReference type="Proteomes" id="UP001187343"/>
    </source>
</evidence>
<reference evidence="2" key="1">
    <citation type="submission" date="2023-08" db="EMBL/GenBank/DDBJ databases">
        <title>Chromosome-level Genome Assembly of mud carp (Cirrhinus molitorella).</title>
        <authorList>
            <person name="Liu H."/>
        </authorList>
    </citation>
    <scope>NUCLEOTIDE SEQUENCE</scope>
    <source>
        <strain evidence="2">Prfri</strain>
        <tissue evidence="2">Muscle</tissue>
    </source>
</reference>
<name>A0AA88Q8L6_9TELE</name>
<evidence type="ECO:0000313" key="2">
    <source>
        <dbReference type="EMBL" id="KAK2903405.1"/>
    </source>
</evidence>